<name>A0A5K0UAX2_9VIRU</name>
<dbReference type="Proteomes" id="UP000594342">
    <property type="component" value="Unassembled WGS sequence"/>
</dbReference>
<comment type="caution">
    <text evidence="1">The sequence shown here is derived from an EMBL/GenBank/DDBJ whole genome shotgun (WGS) entry which is preliminary data.</text>
</comment>
<reference evidence="1 2" key="1">
    <citation type="submission" date="2018-10" db="EMBL/GenBank/DDBJ databases">
        <authorList>
            <consortium name="IHU Genomes"/>
        </authorList>
    </citation>
    <scope>NUCLEOTIDE SEQUENCE [LARGE SCALE GENOMIC DNA]</scope>
    <source>
        <strain evidence="1 2">A1</strain>
    </source>
</reference>
<accession>A0A5K0UAX2</accession>
<evidence type="ECO:0000313" key="1">
    <source>
        <dbReference type="EMBL" id="VBB18643.1"/>
    </source>
</evidence>
<keyword evidence="2" id="KW-1185">Reference proteome</keyword>
<sequence length="295" mass="32337">MACWNSFTSFVCCKPEVLKPTDPDGAIVEPTVKVVSTSTNRSLDQNKSDDGRSTNIKKRGVSSYVTGEIVQSGTFTIGSGSTSTSVSLRNYNVVDRNDGVILSSNVSKLVVDVAEKKVNTFELYTVRSVKVSEIVDYFITPYLALRPDGTTPTLAEAIEQMKIDLTNFGYNIDANENFDMYVRYACGATTDFSQNLVLRAGTSNTYDVVLTGVTPTYTFTLDPASNQFVTAYDFDKLNASSPDSVMRNLFFLNGNIAFTTGDFSAIDPTTNQVITLNISFTVDAVYYGPDLNYKK</sequence>
<evidence type="ECO:0000313" key="2">
    <source>
        <dbReference type="Proteomes" id="UP000594342"/>
    </source>
</evidence>
<protein>
    <submittedName>
        <fullName evidence="1">Uncharacterized protein</fullName>
    </submittedName>
</protein>
<proteinExistence type="predicted"/>
<organism evidence="1 2">
    <name type="scientific">Yasminevirus sp. GU-2018</name>
    <dbReference type="NCBI Taxonomy" id="2420051"/>
    <lineage>
        <taxon>Viruses</taxon>
        <taxon>Varidnaviria</taxon>
        <taxon>Bamfordvirae</taxon>
        <taxon>Nucleocytoviricota</taxon>
        <taxon>Megaviricetes</taxon>
        <taxon>Imitervirales</taxon>
        <taxon>Mimiviridae</taxon>
        <taxon>Klosneuvirinae</taxon>
        <taxon>Yasminevirus</taxon>
        <taxon>Yasminevirus saudimassiliense</taxon>
    </lineage>
</organism>
<dbReference type="EMBL" id="UPSH01000001">
    <property type="protein sequence ID" value="VBB18643.1"/>
    <property type="molecule type" value="Genomic_DNA"/>
</dbReference>
<gene>
    <name evidence="1" type="ORF">YASMINEVIRUS_1145</name>
</gene>